<gene>
    <name evidence="4" type="ORF">GOCE00092_LOCUS23462</name>
</gene>
<dbReference type="EMBL" id="HBGK01044668">
    <property type="protein sequence ID" value="CAD9304373.1"/>
    <property type="molecule type" value="Transcribed_RNA"/>
</dbReference>
<evidence type="ECO:0000259" key="3">
    <source>
        <dbReference type="PROSITE" id="PS50800"/>
    </source>
</evidence>
<accession>A0A7S1YJL8</accession>
<dbReference type="InterPro" id="IPR000210">
    <property type="entry name" value="BTB/POZ_dom"/>
</dbReference>
<dbReference type="SUPFAM" id="SSF54695">
    <property type="entry name" value="POZ domain"/>
    <property type="match status" value="1"/>
</dbReference>
<dbReference type="InterPro" id="IPR003034">
    <property type="entry name" value="SAP_dom"/>
</dbReference>
<evidence type="ECO:0008006" key="5">
    <source>
        <dbReference type="Google" id="ProtNLM"/>
    </source>
</evidence>
<dbReference type="PANTHER" id="PTHR26379">
    <property type="entry name" value="BTB/POZ AND MATH DOMAIN-CONTAINING PROTEIN 1"/>
    <property type="match status" value="1"/>
</dbReference>
<dbReference type="Gene3D" id="1.10.720.30">
    <property type="entry name" value="SAP domain"/>
    <property type="match status" value="1"/>
</dbReference>
<dbReference type="PROSITE" id="PS50800">
    <property type="entry name" value="SAP"/>
    <property type="match status" value="1"/>
</dbReference>
<feature type="domain" description="SAP" evidence="3">
    <location>
        <begin position="346"/>
        <end position="380"/>
    </location>
</feature>
<dbReference type="InterPro" id="IPR008974">
    <property type="entry name" value="TRAF-like"/>
</dbReference>
<protein>
    <recommendedName>
        <fullName evidence="5">SAP domain-containing protein</fullName>
    </recommendedName>
</protein>
<dbReference type="PROSITE" id="PS50144">
    <property type="entry name" value="MATH"/>
    <property type="match status" value="1"/>
</dbReference>
<dbReference type="CDD" id="cd18186">
    <property type="entry name" value="BTB_POZ_ZBTB_KLHL-like"/>
    <property type="match status" value="1"/>
</dbReference>
<dbReference type="PROSITE" id="PS50097">
    <property type="entry name" value="BTB"/>
    <property type="match status" value="1"/>
</dbReference>
<dbReference type="AlphaFoldDB" id="A0A7S1YJL8"/>
<dbReference type="Pfam" id="PF22486">
    <property type="entry name" value="MATH_2"/>
    <property type="match status" value="1"/>
</dbReference>
<dbReference type="InterPro" id="IPR002083">
    <property type="entry name" value="MATH/TRAF_dom"/>
</dbReference>
<dbReference type="Pfam" id="PF02037">
    <property type="entry name" value="SAP"/>
    <property type="match status" value="1"/>
</dbReference>
<dbReference type="InterPro" id="IPR036361">
    <property type="entry name" value="SAP_dom_sf"/>
</dbReference>
<sequence>MKTEIVIGSARLDDDTTIDGENQMVFLFPEFADLPHECGDCVLTPFVSCFGFSWQLVLFPGGSRQSRNKDCSISICLRCVGASTMNVTQTPLMRSSMSVMDCKKGPALTRFSVSRVQKLGFIDFMKRSDVLNPSKGYLVDGSLRVVVFIRIHERQYWLPKPGPADSLVQLLETPEDSDVCFKVGGKDIRAHRCILRLRAPNLLKMIGNDRDSAIELPDLDPAVFRSFLELLYGKEAPTTFQLKQFGPDLLKVADRFDCRKIKHVIESEIAEYIITAENAAEFLVVADSLNCALLKEAAMECFNMNQDVVMESPGWAAVEESKHLPIELLRSQCRSKKRRLISGDGVDDMSVSALRTKLEEKGLDVDGTRAMLVNRLRGEE</sequence>
<organism evidence="4">
    <name type="scientific">Grammatophora oceanica</name>
    <dbReference type="NCBI Taxonomy" id="210454"/>
    <lineage>
        <taxon>Eukaryota</taxon>
        <taxon>Sar</taxon>
        <taxon>Stramenopiles</taxon>
        <taxon>Ochrophyta</taxon>
        <taxon>Bacillariophyta</taxon>
        <taxon>Fragilariophyceae</taxon>
        <taxon>Fragilariophycidae</taxon>
        <taxon>Rhabdonematales</taxon>
        <taxon>Grammatophoraceae</taxon>
        <taxon>Grammatophora</taxon>
    </lineage>
</organism>
<evidence type="ECO:0000313" key="4">
    <source>
        <dbReference type="EMBL" id="CAD9304373.1"/>
    </source>
</evidence>
<evidence type="ECO:0000259" key="1">
    <source>
        <dbReference type="PROSITE" id="PS50097"/>
    </source>
</evidence>
<dbReference type="Gene3D" id="3.30.710.10">
    <property type="entry name" value="Potassium Channel Kv1.1, Chain A"/>
    <property type="match status" value="1"/>
</dbReference>
<dbReference type="InterPro" id="IPR011333">
    <property type="entry name" value="SKP1/BTB/POZ_sf"/>
</dbReference>
<feature type="domain" description="MATH" evidence="2">
    <location>
        <begin position="21"/>
        <end position="149"/>
    </location>
</feature>
<reference evidence="4" key="1">
    <citation type="submission" date="2021-01" db="EMBL/GenBank/DDBJ databases">
        <authorList>
            <person name="Corre E."/>
            <person name="Pelletier E."/>
            <person name="Niang G."/>
            <person name="Scheremetjew M."/>
            <person name="Finn R."/>
            <person name="Kale V."/>
            <person name="Holt S."/>
            <person name="Cochrane G."/>
            <person name="Meng A."/>
            <person name="Brown T."/>
            <person name="Cohen L."/>
        </authorList>
    </citation>
    <scope>NUCLEOTIDE SEQUENCE</scope>
    <source>
        <strain evidence="4">CCMP 410</strain>
    </source>
</reference>
<dbReference type="SUPFAM" id="SSF49599">
    <property type="entry name" value="TRAF domain-like"/>
    <property type="match status" value="1"/>
</dbReference>
<proteinExistence type="predicted"/>
<evidence type="ECO:0000259" key="2">
    <source>
        <dbReference type="PROSITE" id="PS50144"/>
    </source>
</evidence>
<dbReference type="Gene3D" id="2.60.210.10">
    <property type="entry name" value="Apoptosis, Tumor Necrosis Factor Receptor Associated Protein 2, Chain A"/>
    <property type="match status" value="1"/>
</dbReference>
<dbReference type="InterPro" id="IPR045005">
    <property type="entry name" value="BPM1-6"/>
</dbReference>
<dbReference type="GO" id="GO:0016567">
    <property type="term" value="P:protein ubiquitination"/>
    <property type="evidence" value="ECO:0007669"/>
    <property type="project" value="InterPro"/>
</dbReference>
<dbReference type="PANTHER" id="PTHR26379:SF187">
    <property type="entry name" value="OS07G0655300 PROTEIN"/>
    <property type="match status" value="1"/>
</dbReference>
<dbReference type="CDD" id="cd00121">
    <property type="entry name" value="MATH"/>
    <property type="match status" value="1"/>
</dbReference>
<dbReference type="SMART" id="SM00513">
    <property type="entry name" value="SAP"/>
    <property type="match status" value="1"/>
</dbReference>
<dbReference type="Gene3D" id="6.10.250.3030">
    <property type="match status" value="1"/>
</dbReference>
<dbReference type="Pfam" id="PF00651">
    <property type="entry name" value="BTB"/>
    <property type="match status" value="1"/>
</dbReference>
<dbReference type="SUPFAM" id="SSF68906">
    <property type="entry name" value="SAP domain"/>
    <property type="match status" value="1"/>
</dbReference>
<feature type="domain" description="BTB" evidence="1">
    <location>
        <begin position="177"/>
        <end position="240"/>
    </location>
</feature>
<name>A0A7S1YJL8_9STRA</name>
<dbReference type="SMART" id="SM00225">
    <property type="entry name" value="BTB"/>
    <property type="match status" value="1"/>
</dbReference>